<evidence type="ECO:0000313" key="3">
    <source>
        <dbReference type="Proteomes" id="UP000821866"/>
    </source>
</evidence>
<protein>
    <submittedName>
        <fullName evidence="2">Uncharacterized protein</fullName>
    </submittedName>
</protein>
<gene>
    <name evidence="2" type="ORF">HPB51_027970</name>
</gene>
<accession>A0A9J6CYT7</accession>
<sequence>MFPQLCPPVPPFQSTYPKVWFMQLDAVLAVNGITDQPLMHAILHYALPVELHHLAATSSTSPQPYDALCTAVLARNGLTYRPLPGARDFGVVTASQRVLPTVAPPDSMTATLPPASEPGTDKLSSKKRIIFVNQYVVCVAENTSPYPGNASTSIEYHVVRRSHGPGQGRTDAPSTGPGPSPRADCGHARELHQSAAVHATKAQSRSMSNLTWAERVRSNEGQQPIQCNPPPEHARDAEILRMKKKNTVLNDMLSKSTNEMAEFKRRLSTMHSNTEGETNDTLVAAPIGDGPMAPKRRVVVSKLKNTEFQVKEIMETLATNTKNIRLVARSVASPTDSVRQMQAALSDPVKGLRAMNEGIIALENHAKLPKSAPHGQSSGEVEMAIPIHLRAQEFITKRGRFFSHTDPAGR</sequence>
<evidence type="ECO:0000313" key="2">
    <source>
        <dbReference type="EMBL" id="KAH7958045.1"/>
    </source>
</evidence>
<proteinExistence type="predicted"/>
<organism evidence="2 3">
    <name type="scientific">Rhipicephalus microplus</name>
    <name type="common">Cattle tick</name>
    <name type="synonym">Boophilus microplus</name>
    <dbReference type="NCBI Taxonomy" id="6941"/>
    <lineage>
        <taxon>Eukaryota</taxon>
        <taxon>Metazoa</taxon>
        <taxon>Ecdysozoa</taxon>
        <taxon>Arthropoda</taxon>
        <taxon>Chelicerata</taxon>
        <taxon>Arachnida</taxon>
        <taxon>Acari</taxon>
        <taxon>Parasitiformes</taxon>
        <taxon>Ixodida</taxon>
        <taxon>Ixodoidea</taxon>
        <taxon>Ixodidae</taxon>
        <taxon>Rhipicephalinae</taxon>
        <taxon>Rhipicephalus</taxon>
        <taxon>Boophilus</taxon>
    </lineage>
</organism>
<dbReference type="EMBL" id="JABSTU010004588">
    <property type="protein sequence ID" value="KAH7958045.1"/>
    <property type="molecule type" value="Genomic_DNA"/>
</dbReference>
<evidence type="ECO:0000256" key="1">
    <source>
        <dbReference type="SAM" id="MobiDB-lite"/>
    </source>
</evidence>
<dbReference type="Proteomes" id="UP000821866">
    <property type="component" value="Unassembled WGS sequence"/>
</dbReference>
<reference evidence="2" key="2">
    <citation type="submission" date="2021-09" db="EMBL/GenBank/DDBJ databases">
        <authorList>
            <person name="Jia N."/>
            <person name="Wang J."/>
            <person name="Shi W."/>
            <person name="Du L."/>
            <person name="Sun Y."/>
            <person name="Zhan W."/>
            <person name="Jiang J."/>
            <person name="Wang Q."/>
            <person name="Zhang B."/>
            <person name="Ji P."/>
            <person name="Sakyi L.B."/>
            <person name="Cui X."/>
            <person name="Yuan T."/>
            <person name="Jiang B."/>
            <person name="Yang W."/>
            <person name="Lam T.T.-Y."/>
            <person name="Chang Q."/>
            <person name="Ding S."/>
            <person name="Wang X."/>
            <person name="Zhu J."/>
            <person name="Ruan X."/>
            <person name="Zhao L."/>
            <person name="Wei J."/>
            <person name="Que T."/>
            <person name="Du C."/>
            <person name="Cheng J."/>
            <person name="Dai P."/>
            <person name="Han X."/>
            <person name="Huang E."/>
            <person name="Gao Y."/>
            <person name="Liu J."/>
            <person name="Shao H."/>
            <person name="Ye R."/>
            <person name="Li L."/>
            <person name="Wei W."/>
            <person name="Wang X."/>
            <person name="Wang C."/>
            <person name="Huo Q."/>
            <person name="Li W."/>
            <person name="Guo W."/>
            <person name="Chen H."/>
            <person name="Chen S."/>
            <person name="Zhou L."/>
            <person name="Zhou L."/>
            <person name="Ni X."/>
            <person name="Tian J."/>
            <person name="Zhou Y."/>
            <person name="Sheng Y."/>
            <person name="Liu T."/>
            <person name="Pan Y."/>
            <person name="Xia L."/>
            <person name="Li J."/>
            <person name="Zhao F."/>
            <person name="Cao W."/>
        </authorList>
    </citation>
    <scope>NUCLEOTIDE SEQUENCE</scope>
    <source>
        <strain evidence="2">Rmic-2018</strain>
        <tissue evidence="2">Larvae</tissue>
    </source>
</reference>
<comment type="caution">
    <text evidence="2">The sequence shown here is derived from an EMBL/GenBank/DDBJ whole genome shotgun (WGS) entry which is preliminary data.</text>
</comment>
<keyword evidence="3" id="KW-1185">Reference proteome</keyword>
<dbReference type="AlphaFoldDB" id="A0A9J6CYT7"/>
<feature type="region of interest" description="Disordered" evidence="1">
    <location>
        <begin position="162"/>
        <end position="186"/>
    </location>
</feature>
<reference evidence="2" key="1">
    <citation type="journal article" date="2020" name="Cell">
        <title>Large-Scale Comparative Analyses of Tick Genomes Elucidate Their Genetic Diversity and Vector Capacities.</title>
        <authorList>
            <consortium name="Tick Genome and Microbiome Consortium (TIGMIC)"/>
            <person name="Jia N."/>
            <person name="Wang J."/>
            <person name="Shi W."/>
            <person name="Du L."/>
            <person name="Sun Y."/>
            <person name="Zhan W."/>
            <person name="Jiang J.F."/>
            <person name="Wang Q."/>
            <person name="Zhang B."/>
            <person name="Ji P."/>
            <person name="Bell-Sakyi L."/>
            <person name="Cui X.M."/>
            <person name="Yuan T.T."/>
            <person name="Jiang B.G."/>
            <person name="Yang W.F."/>
            <person name="Lam T.T."/>
            <person name="Chang Q.C."/>
            <person name="Ding S.J."/>
            <person name="Wang X.J."/>
            <person name="Zhu J.G."/>
            <person name="Ruan X.D."/>
            <person name="Zhao L."/>
            <person name="Wei J.T."/>
            <person name="Ye R.Z."/>
            <person name="Que T.C."/>
            <person name="Du C.H."/>
            <person name="Zhou Y.H."/>
            <person name="Cheng J.X."/>
            <person name="Dai P.F."/>
            <person name="Guo W.B."/>
            <person name="Han X.H."/>
            <person name="Huang E.J."/>
            <person name="Li L.F."/>
            <person name="Wei W."/>
            <person name="Gao Y.C."/>
            <person name="Liu J.Z."/>
            <person name="Shao H.Z."/>
            <person name="Wang X."/>
            <person name="Wang C.C."/>
            <person name="Yang T.C."/>
            <person name="Huo Q.B."/>
            <person name="Li W."/>
            <person name="Chen H.Y."/>
            <person name="Chen S.E."/>
            <person name="Zhou L.G."/>
            <person name="Ni X.B."/>
            <person name="Tian J.H."/>
            <person name="Sheng Y."/>
            <person name="Liu T."/>
            <person name="Pan Y.S."/>
            <person name="Xia L.Y."/>
            <person name="Li J."/>
            <person name="Zhao F."/>
            <person name="Cao W.C."/>
        </authorList>
    </citation>
    <scope>NUCLEOTIDE SEQUENCE</scope>
    <source>
        <strain evidence="2">Rmic-2018</strain>
    </source>
</reference>
<feature type="region of interest" description="Disordered" evidence="1">
    <location>
        <begin position="102"/>
        <end position="122"/>
    </location>
</feature>
<name>A0A9J6CYT7_RHIMP</name>